<name>A0A2T0WCN4_9BACT</name>
<dbReference type="PANTHER" id="PTHR22901:SF0">
    <property type="entry name" value="SIALATE O-ACETYLESTERASE"/>
    <property type="match status" value="1"/>
</dbReference>
<feature type="domain" description="Sialate O-acetylesterase" evidence="3">
    <location>
        <begin position="426"/>
        <end position="550"/>
    </location>
</feature>
<sequence length="680" mass="77121">MPFSFCFKSVNREIVTSKKPIKQSTSYLMKLPSRSKTLLLIFLLTLIASARSFADITLPKLISSGMVLQRDSPIKIWGWAYPSETIQVIFLEETHQTIADKNGNWSLKLKPLPFGGPFNMLLKGQNEIVLEDILIGDVWLASGQSNMEINMQRVSPLYEEDIKSADFPFIRYFEVPKRYDFKTENVDLPSGKWQTINQSNILSISAISFFFARAIHEKQGVPIGIINSALGGSPVEAWISEESIKQFPDYYDEVQRFKNDDLIEEIERKDAAIASDWYRRLNQNDKGYQDRLPWYAPETDSDQWKEIENPSLWKGSELEGVNGVVWFRRDVELPANWSGKAAKLNLGTLVDADSVFVNGKFVGSTGYQYPPRRYSVPEGVLKTGQNTIVVRLISNIGEGGFVPDKPYELVLESEKIPLEGKWKFQVGSVMEALPPQTFIRWKPVGLFNAMIAPLKHFTKKGVIWYQGESNADRPEDYAKLFQTMINDWRNNFGQGDLPFLYVQLPNFMKATANIENSNWAKLREAQLQALALPNTGMAVAIDLGEWNDIHPLNKKDVAERLALLARFNVYGESDLTASGPMYKSHVIENNKVILSFEHIGEGLVAKNGKSLKHFAIAGDDMEFLWAEAKIERNQVVVWHENITNPKAVKYAWSDNPEGANLFNKSGLPASPFRTSEELFH</sequence>
<dbReference type="Gene3D" id="3.40.50.1110">
    <property type="entry name" value="SGNH hydrolase"/>
    <property type="match status" value="1"/>
</dbReference>
<evidence type="ECO:0000259" key="4">
    <source>
        <dbReference type="Pfam" id="PF13364"/>
    </source>
</evidence>
<accession>A0A2T0WCN4</accession>
<evidence type="ECO:0000259" key="3">
    <source>
        <dbReference type="Pfam" id="PF03629"/>
    </source>
</evidence>
<keyword evidence="1" id="KW-0378">Hydrolase</keyword>
<dbReference type="Gene3D" id="2.60.120.260">
    <property type="entry name" value="Galactose-binding domain-like"/>
    <property type="match status" value="1"/>
</dbReference>
<dbReference type="InterPro" id="IPR039329">
    <property type="entry name" value="SIAE"/>
</dbReference>
<dbReference type="EMBL" id="PVTR01000020">
    <property type="protein sequence ID" value="PRY84463.1"/>
    <property type="molecule type" value="Genomic_DNA"/>
</dbReference>
<keyword evidence="6" id="KW-1185">Reference proteome</keyword>
<dbReference type="InterPro" id="IPR005181">
    <property type="entry name" value="SASA"/>
</dbReference>
<dbReference type="SUPFAM" id="SSF49785">
    <property type="entry name" value="Galactose-binding domain-like"/>
    <property type="match status" value="1"/>
</dbReference>
<dbReference type="InterPro" id="IPR036514">
    <property type="entry name" value="SGNH_hydro_sf"/>
</dbReference>
<reference evidence="5 6" key="1">
    <citation type="submission" date="2018-03" db="EMBL/GenBank/DDBJ databases">
        <title>Genomic Encyclopedia of Archaeal and Bacterial Type Strains, Phase II (KMG-II): from individual species to whole genera.</title>
        <authorList>
            <person name="Goeker M."/>
        </authorList>
    </citation>
    <scope>NUCLEOTIDE SEQUENCE [LARGE SCALE GENOMIC DNA]</scope>
    <source>
        <strain evidence="5 6">DSM 27929</strain>
    </source>
</reference>
<dbReference type="GO" id="GO:0005975">
    <property type="term" value="P:carbohydrate metabolic process"/>
    <property type="evidence" value="ECO:0007669"/>
    <property type="project" value="InterPro"/>
</dbReference>
<feature type="domain" description="Beta-galactosidase jelly roll" evidence="4">
    <location>
        <begin position="288"/>
        <end position="391"/>
    </location>
</feature>
<dbReference type="PANTHER" id="PTHR22901">
    <property type="entry name" value="SIALATE O-ACETYLESTERASE"/>
    <property type="match status" value="1"/>
</dbReference>
<evidence type="ECO:0000313" key="6">
    <source>
        <dbReference type="Proteomes" id="UP000238157"/>
    </source>
</evidence>
<evidence type="ECO:0000256" key="2">
    <source>
        <dbReference type="ARBA" id="ARBA00023295"/>
    </source>
</evidence>
<evidence type="ECO:0000256" key="1">
    <source>
        <dbReference type="ARBA" id="ARBA00022801"/>
    </source>
</evidence>
<proteinExistence type="predicted"/>
<dbReference type="SUPFAM" id="SSF52266">
    <property type="entry name" value="SGNH hydrolase"/>
    <property type="match status" value="1"/>
</dbReference>
<dbReference type="GO" id="GO:0001681">
    <property type="term" value="F:sialate O-acetylesterase activity"/>
    <property type="evidence" value="ECO:0007669"/>
    <property type="project" value="InterPro"/>
</dbReference>
<feature type="domain" description="Sialate O-acetylesterase" evidence="3">
    <location>
        <begin position="137"/>
        <end position="258"/>
    </location>
</feature>
<dbReference type="Pfam" id="PF03629">
    <property type="entry name" value="SASA"/>
    <property type="match status" value="2"/>
</dbReference>
<keyword evidence="2" id="KW-0326">Glycosidase</keyword>
<dbReference type="AlphaFoldDB" id="A0A2T0WCN4"/>
<dbReference type="InterPro" id="IPR025300">
    <property type="entry name" value="BetaGal_jelly_roll_dom"/>
</dbReference>
<dbReference type="GO" id="GO:0004553">
    <property type="term" value="F:hydrolase activity, hydrolyzing O-glycosyl compounds"/>
    <property type="evidence" value="ECO:0007669"/>
    <property type="project" value="InterPro"/>
</dbReference>
<protein>
    <submittedName>
        <fullName evidence="5">Sialate O-acetylesterase</fullName>
    </submittedName>
</protein>
<organism evidence="5 6">
    <name type="scientific">Mongoliibacter ruber</name>
    <dbReference type="NCBI Taxonomy" id="1750599"/>
    <lineage>
        <taxon>Bacteria</taxon>
        <taxon>Pseudomonadati</taxon>
        <taxon>Bacteroidota</taxon>
        <taxon>Cytophagia</taxon>
        <taxon>Cytophagales</taxon>
        <taxon>Cyclobacteriaceae</taxon>
        <taxon>Mongoliibacter</taxon>
    </lineage>
</organism>
<dbReference type="Pfam" id="PF13364">
    <property type="entry name" value="BetaGal_ABD2"/>
    <property type="match status" value="1"/>
</dbReference>
<dbReference type="Proteomes" id="UP000238157">
    <property type="component" value="Unassembled WGS sequence"/>
</dbReference>
<gene>
    <name evidence="5" type="ORF">CLW00_1209</name>
</gene>
<evidence type="ECO:0000313" key="5">
    <source>
        <dbReference type="EMBL" id="PRY84463.1"/>
    </source>
</evidence>
<dbReference type="InterPro" id="IPR008979">
    <property type="entry name" value="Galactose-bd-like_sf"/>
</dbReference>
<comment type="caution">
    <text evidence="5">The sequence shown here is derived from an EMBL/GenBank/DDBJ whole genome shotgun (WGS) entry which is preliminary data.</text>
</comment>